<sequence>MKALHYLGQSRNVRYIGVSSMRRWEFAMMNEIAGKNGWTTFVSMRDEYSLLYREDEREMHPYCKRIGVGIITTWAPQASVALTRPYGVETFHQENSLPKQIHSIKHCNYLLRRRASQEGYKTSQVVLAWVQTKVVGQAVGCNLVEGLGDAILRAST</sequence>
<reference evidence="4" key="1">
    <citation type="journal article" date="2014" name="Proc. Natl. Acad. Sci. U.S.A.">
        <title>Extensive sampling of basidiomycete genomes demonstrates inadequacy of the white-rot/brown-rot paradigm for wood decay fungi.</title>
        <authorList>
            <person name="Riley R."/>
            <person name="Salamov A.A."/>
            <person name="Brown D.W."/>
            <person name="Nagy L.G."/>
            <person name="Floudas D."/>
            <person name="Held B.W."/>
            <person name="Levasseur A."/>
            <person name="Lombard V."/>
            <person name="Morin E."/>
            <person name="Otillar R."/>
            <person name="Lindquist E.A."/>
            <person name="Sun H."/>
            <person name="LaButti K.M."/>
            <person name="Schmutz J."/>
            <person name="Jabbour D."/>
            <person name="Luo H."/>
            <person name="Baker S.E."/>
            <person name="Pisabarro A.G."/>
            <person name="Walton J.D."/>
            <person name="Blanchette R.A."/>
            <person name="Henrissat B."/>
            <person name="Martin F."/>
            <person name="Cullen D."/>
            <person name="Hibbett D.S."/>
            <person name="Grigoriev I.V."/>
        </authorList>
    </citation>
    <scope>NUCLEOTIDE SEQUENCE [LARGE SCALE GENOMIC DNA]</scope>
    <source>
        <strain evidence="4">MUCL 33604</strain>
    </source>
</reference>
<dbReference type="OrthoDB" id="48988at2759"/>
<dbReference type="PANTHER" id="PTHR43364">
    <property type="entry name" value="NADH-SPECIFIC METHYLGLYOXAL REDUCTASE-RELATED"/>
    <property type="match status" value="1"/>
</dbReference>
<evidence type="ECO:0000313" key="3">
    <source>
        <dbReference type="EMBL" id="KDQ53658.1"/>
    </source>
</evidence>
<dbReference type="Proteomes" id="UP000027265">
    <property type="component" value="Unassembled WGS sequence"/>
</dbReference>
<dbReference type="Pfam" id="PF00248">
    <property type="entry name" value="Aldo_ket_red"/>
    <property type="match status" value="1"/>
</dbReference>
<gene>
    <name evidence="3" type="ORF">JAAARDRAFT_61067</name>
</gene>
<dbReference type="STRING" id="933084.A0A067PFG7"/>
<keyword evidence="4" id="KW-1185">Reference proteome</keyword>
<dbReference type="AlphaFoldDB" id="A0A067PFG7"/>
<dbReference type="EMBL" id="KL197732">
    <property type="protein sequence ID" value="KDQ53658.1"/>
    <property type="molecule type" value="Genomic_DNA"/>
</dbReference>
<keyword evidence="1" id="KW-0521">NADP</keyword>
<dbReference type="InterPro" id="IPR023210">
    <property type="entry name" value="NADP_OxRdtase_dom"/>
</dbReference>
<dbReference type="Gene3D" id="3.20.20.100">
    <property type="entry name" value="NADP-dependent oxidoreductase domain"/>
    <property type="match status" value="1"/>
</dbReference>
<evidence type="ECO:0000313" key="4">
    <source>
        <dbReference type="Proteomes" id="UP000027265"/>
    </source>
</evidence>
<dbReference type="HOGENOM" id="CLU_023205_17_5_1"/>
<proteinExistence type="predicted"/>
<dbReference type="InterPro" id="IPR036812">
    <property type="entry name" value="NAD(P)_OxRdtase_dom_sf"/>
</dbReference>
<accession>A0A067PFG7</accession>
<dbReference type="InParanoid" id="A0A067PFG7"/>
<evidence type="ECO:0000259" key="2">
    <source>
        <dbReference type="Pfam" id="PF00248"/>
    </source>
</evidence>
<dbReference type="PANTHER" id="PTHR43364:SF9">
    <property type="entry name" value="OXIDOREDUCTASE"/>
    <property type="match status" value="1"/>
</dbReference>
<feature type="domain" description="NADP-dependent oxidoreductase" evidence="2">
    <location>
        <begin position="1"/>
        <end position="140"/>
    </location>
</feature>
<dbReference type="InterPro" id="IPR050523">
    <property type="entry name" value="AKR_Detox_Biosynth"/>
</dbReference>
<protein>
    <recommendedName>
        <fullName evidence="2">NADP-dependent oxidoreductase domain-containing protein</fullName>
    </recommendedName>
</protein>
<organism evidence="3 4">
    <name type="scientific">Jaapia argillacea MUCL 33604</name>
    <dbReference type="NCBI Taxonomy" id="933084"/>
    <lineage>
        <taxon>Eukaryota</taxon>
        <taxon>Fungi</taxon>
        <taxon>Dikarya</taxon>
        <taxon>Basidiomycota</taxon>
        <taxon>Agaricomycotina</taxon>
        <taxon>Agaricomycetes</taxon>
        <taxon>Agaricomycetidae</taxon>
        <taxon>Jaapiales</taxon>
        <taxon>Jaapiaceae</taxon>
        <taxon>Jaapia</taxon>
    </lineage>
</organism>
<dbReference type="SUPFAM" id="SSF51430">
    <property type="entry name" value="NAD(P)-linked oxidoreductase"/>
    <property type="match status" value="1"/>
</dbReference>
<evidence type="ECO:0000256" key="1">
    <source>
        <dbReference type="ARBA" id="ARBA00022857"/>
    </source>
</evidence>
<name>A0A067PFG7_9AGAM</name>